<reference evidence="1 2" key="1">
    <citation type="submission" date="2015-09" db="EMBL/GenBank/DDBJ databases">
        <title>Draft genome of the parasitic nematode Teladorsagia circumcincta isolate WARC Sus (inbred).</title>
        <authorList>
            <person name="Mitreva M."/>
        </authorList>
    </citation>
    <scope>NUCLEOTIDE SEQUENCE [LARGE SCALE GENOMIC DNA]</scope>
    <source>
        <strain evidence="1 2">S</strain>
    </source>
</reference>
<proteinExistence type="predicted"/>
<evidence type="ECO:0000313" key="2">
    <source>
        <dbReference type="Proteomes" id="UP000230423"/>
    </source>
</evidence>
<protein>
    <submittedName>
        <fullName evidence="1">Uncharacterized protein</fullName>
    </submittedName>
</protein>
<dbReference type="AlphaFoldDB" id="A0A2G9UBL7"/>
<dbReference type="Proteomes" id="UP000230423">
    <property type="component" value="Unassembled WGS sequence"/>
</dbReference>
<dbReference type="EMBL" id="KZ347493">
    <property type="protein sequence ID" value="PIO67615.1"/>
    <property type="molecule type" value="Genomic_DNA"/>
</dbReference>
<organism evidence="1 2">
    <name type="scientific">Teladorsagia circumcincta</name>
    <name type="common">Brown stomach worm</name>
    <name type="synonym">Ostertagia circumcincta</name>
    <dbReference type="NCBI Taxonomy" id="45464"/>
    <lineage>
        <taxon>Eukaryota</taxon>
        <taxon>Metazoa</taxon>
        <taxon>Ecdysozoa</taxon>
        <taxon>Nematoda</taxon>
        <taxon>Chromadorea</taxon>
        <taxon>Rhabditida</taxon>
        <taxon>Rhabditina</taxon>
        <taxon>Rhabditomorpha</taxon>
        <taxon>Strongyloidea</taxon>
        <taxon>Trichostrongylidae</taxon>
        <taxon>Teladorsagia</taxon>
    </lineage>
</organism>
<sequence>MQLRSRQRKIEQLVDEDEIAKSFMRQPELRGTTMDRLEMQELGRILKGDVDEAWRRKQESLVGKNLNEIREEHRWFRAVQDADSTRRIKAERAERRRKERIAARGDDS</sequence>
<dbReference type="OrthoDB" id="552049at2759"/>
<gene>
    <name evidence="1" type="ORF">TELCIR_10626</name>
</gene>
<keyword evidence="2" id="KW-1185">Reference proteome</keyword>
<evidence type="ECO:0000313" key="1">
    <source>
        <dbReference type="EMBL" id="PIO67615.1"/>
    </source>
</evidence>
<accession>A0A2G9UBL7</accession>
<name>A0A2G9UBL7_TELCI</name>